<dbReference type="InterPro" id="IPR054692">
    <property type="entry name" value="LeuA-like_post-cat"/>
</dbReference>
<keyword evidence="13" id="KW-1185">Reference proteome</keyword>
<proteinExistence type="inferred from homology"/>
<dbReference type="InterPro" id="IPR000891">
    <property type="entry name" value="PYR_CT"/>
</dbReference>
<comment type="similarity">
    <text evidence="3 10">Belongs to the alpha-IPM synthase/homocitrate synthase family. LeuA type 2 subfamily.</text>
</comment>
<dbReference type="SMART" id="SM00917">
    <property type="entry name" value="LeuA_dimer"/>
    <property type="match status" value="1"/>
</dbReference>
<dbReference type="UniPathway" id="UPA00048">
    <property type="reaction ID" value="UER00070"/>
</dbReference>
<feature type="binding site" evidence="10">
    <location>
        <position position="245"/>
    </location>
    <ligand>
        <name>Mg(2+)</name>
        <dbReference type="ChEBI" id="CHEBI:18420"/>
    </ligand>
</feature>
<protein>
    <recommendedName>
        <fullName evidence="4 10">2-isopropylmalate synthase</fullName>
        <ecNumber evidence="4 10">2.3.3.13</ecNumber>
    </recommendedName>
    <alternativeName>
        <fullName evidence="10">Alpha-IPM synthase</fullName>
    </alternativeName>
    <alternativeName>
        <fullName evidence="10">Alpha-isopropylmalate synthase</fullName>
    </alternativeName>
</protein>
<name>A0A7G9FNQ2_9FIRM</name>
<evidence type="ECO:0000313" key="13">
    <source>
        <dbReference type="Proteomes" id="UP000515819"/>
    </source>
</evidence>
<feature type="binding site" evidence="10">
    <location>
        <position position="243"/>
    </location>
    <ligand>
        <name>Mg(2+)</name>
        <dbReference type="ChEBI" id="CHEBI:18420"/>
    </ligand>
</feature>
<organism evidence="12 13">
    <name type="scientific">Wujia chipingensis</name>
    <dbReference type="NCBI Taxonomy" id="2763670"/>
    <lineage>
        <taxon>Bacteria</taxon>
        <taxon>Bacillati</taxon>
        <taxon>Bacillota</taxon>
        <taxon>Clostridia</taxon>
        <taxon>Lachnospirales</taxon>
        <taxon>Lachnospiraceae</taxon>
        <taxon>Wujia</taxon>
    </lineage>
</organism>
<dbReference type="AlphaFoldDB" id="A0A7G9FNQ2"/>
<evidence type="ECO:0000256" key="7">
    <source>
        <dbReference type="ARBA" id="ARBA00022679"/>
    </source>
</evidence>
<dbReference type="Proteomes" id="UP000515819">
    <property type="component" value="Chromosome"/>
</dbReference>
<dbReference type="PROSITE" id="PS00815">
    <property type="entry name" value="AIPM_HOMOCIT_SYNTH_1"/>
    <property type="match status" value="1"/>
</dbReference>
<comment type="pathway">
    <text evidence="2 10">Amino-acid biosynthesis; L-leucine biosynthesis; L-leucine from 3-methyl-2-oxobutanoate: step 1/4.</text>
</comment>
<dbReference type="InterPro" id="IPR036230">
    <property type="entry name" value="LeuA_allosteric_dom_sf"/>
</dbReference>
<evidence type="ECO:0000256" key="9">
    <source>
        <dbReference type="ARBA" id="ARBA00023304"/>
    </source>
</evidence>
<dbReference type="NCBIfam" id="NF002991">
    <property type="entry name" value="PRK03739.1"/>
    <property type="match status" value="1"/>
</dbReference>
<evidence type="ECO:0000256" key="4">
    <source>
        <dbReference type="ARBA" id="ARBA00012973"/>
    </source>
</evidence>
<keyword evidence="9 10" id="KW-0100">Branched-chain amino acid biosynthesis</keyword>
<dbReference type="SUPFAM" id="SSF110921">
    <property type="entry name" value="2-isopropylmalate synthase LeuA, allosteric (dimerisation) domain"/>
    <property type="match status" value="1"/>
</dbReference>
<keyword evidence="10" id="KW-0460">Magnesium</keyword>
<dbReference type="InterPro" id="IPR013785">
    <property type="entry name" value="Aldolase_TIM"/>
</dbReference>
<keyword evidence="7 10" id="KW-0808">Transferase</keyword>
<feature type="domain" description="Pyruvate carboxyltransferase" evidence="11">
    <location>
        <begin position="31"/>
        <end position="304"/>
    </location>
</feature>
<evidence type="ECO:0000259" key="11">
    <source>
        <dbReference type="PROSITE" id="PS50991"/>
    </source>
</evidence>
<evidence type="ECO:0000256" key="10">
    <source>
        <dbReference type="HAMAP-Rule" id="MF_00572"/>
    </source>
</evidence>
<comment type="subcellular location">
    <subcellularLocation>
        <location evidence="10">Cytoplasm</location>
    </subcellularLocation>
</comment>
<dbReference type="Pfam" id="PF00682">
    <property type="entry name" value="HMGL-like"/>
    <property type="match status" value="1"/>
</dbReference>
<comment type="subunit">
    <text evidence="10">Homodimer.</text>
</comment>
<feature type="binding site" evidence="10">
    <location>
        <position position="40"/>
    </location>
    <ligand>
        <name>Mg(2+)</name>
        <dbReference type="ChEBI" id="CHEBI:18420"/>
    </ligand>
</feature>
<keyword evidence="8 10" id="KW-0479">Metal-binding</keyword>
<evidence type="ECO:0000256" key="8">
    <source>
        <dbReference type="ARBA" id="ARBA00022723"/>
    </source>
</evidence>
<evidence type="ECO:0000256" key="6">
    <source>
        <dbReference type="ARBA" id="ARBA00022605"/>
    </source>
</evidence>
<dbReference type="GO" id="GO:0005737">
    <property type="term" value="C:cytoplasm"/>
    <property type="evidence" value="ECO:0007669"/>
    <property type="project" value="UniProtKB-SubCell"/>
</dbReference>
<evidence type="ECO:0000256" key="1">
    <source>
        <dbReference type="ARBA" id="ARBA00000064"/>
    </source>
</evidence>
<keyword evidence="10" id="KW-0963">Cytoplasm</keyword>
<evidence type="ECO:0000313" key="12">
    <source>
        <dbReference type="EMBL" id="QNM00184.1"/>
    </source>
</evidence>
<dbReference type="InterPro" id="IPR039371">
    <property type="entry name" value="LeuA_N_DRE-TIM"/>
</dbReference>
<evidence type="ECO:0000256" key="2">
    <source>
        <dbReference type="ARBA" id="ARBA00004689"/>
    </source>
</evidence>
<dbReference type="GO" id="GO:0000287">
    <property type="term" value="F:magnesium ion binding"/>
    <property type="evidence" value="ECO:0007669"/>
    <property type="project" value="UniProtKB-UniRule"/>
</dbReference>
<dbReference type="PROSITE" id="PS00816">
    <property type="entry name" value="AIPM_HOMOCIT_SYNTH_2"/>
    <property type="match status" value="1"/>
</dbReference>
<dbReference type="GO" id="GO:0003852">
    <property type="term" value="F:2-isopropylmalate synthase activity"/>
    <property type="evidence" value="ECO:0007669"/>
    <property type="project" value="UniProtKB-UniRule"/>
</dbReference>
<dbReference type="KEGG" id="wcp:H9Q76_02480"/>
<dbReference type="HAMAP" id="MF_00572">
    <property type="entry name" value="LeuA_type2"/>
    <property type="match status" value="1"/>
</dbReference>
<dbReference type="GO" id="GO:0003985">
    <property type="term" value="F:acetyl-CoA C-acetyltransferase activity"/>
    <property type="evidence" value="ECO:0007669"/>
    <property type="project" value="UniProtKB-UniRule"/>
</dbReference>
<comment type="cofactor">
    <cofactor evidence="10">
        <name>Mg(2+)</name>
        <dbReference type="ChEBI" id="CHEBI:18420"/>
    </cofactor>
</comment>
<dbReference type="Pfam" id="PF08502">
    <property type="entry name" value="LeuA_dimer"/>
    <property type="match status" value="1"/>
</dbReference>
<dbReference type="CDD" id="cd07942">
    <property type="entry name" value="DRE_TIM_LeuA"/>
    <property type="match status" value="1"/>
</dbReference>
<comment type="function">
    <text evidence="10">Catalyzes the condensation of the acetyl group of acetyl-CoA with 3-methyl-2-oxobutanoate (2-ketoisovalerate) to form 3-carboxy-3-hydroxy-4-methylpentanoate (2-isopropylmalate).</text>
</comment>
<reference evidence="12 13" key="1">
    <citation type="submission" date="2020-08" db="EMBL/GenBank/DDBJ databases">
        <authorList>
            <person name="Liu C."/>
            <person name="Sun Q."/>
        </authorList>
    </citation>
    <scope>NUCLEOTIDE SEQUENCE [LARGE SCALE GENOMIC DNA]</scope>
    <source>
        <strain evidence="12 13">NSJ-4</strain>
    </source>
</reference>
<dbReference type="PROSITE" id="PS50991">
    <property type="entry name" value="PYR_CT"/>
    <property type="match status" value="1"/>
</dbReference>
<keyword evidence="5 10" id="KW-0432">Leucine biosynthesis</keyword>
<feature type="binding site" evidence="10">
    <location>
        <position position="279"/>
    </location>
    <ligand>
        <name>Mg(2+)</name>
        <dbReference type="ChEBI" id="CHEBI:18420"/>
    </ligand>
</feature>
<dbReference type="SUPFAM" id="SSF51569">
    <property type="entry name" value="Aldolase"/>
    <property type="match status" value="1"/>
</dbReference>
<comment type="catalytic activity">
    <reaction evidence="1 10">
        <text>3-methyl-2-oxobutanoate + acetyl-CoA + H2O = (2S)-2-isopropylmalate + CoA + H(+)</text>
        <dbReference type="Rhea" id="RHEA:21524"/>
        <dbReference type="ChEBI" id="CHEBI:1178"/>
        <dbReference type="ChEBI" id="CHEBI:11851"/>
        <dbReference type="ChEBI" id="CHEBI:15377"/>
        <dbReference type="ChEBI" id="CHEBI:15378"/>
        <dbReference type="ChEBI" id="CHEBI:57287"/>
        <dbReference type="ChEBI" id="CHEBI:57288"/>
        <dbReference type="EC" id="2.3.3.13"/>
    </reaction>
</comment>
<dbReference type="RefSeq" id="WP_117781290.1">
    <property type="nucleotide sequence ID" value="NZ_CP060632.1"/>
</dbReference>
<dbReference type="Pfam" id="PF22615">
    <property type="entry name" value="IPMS_D2"/>
    <property type="match status" value="1"/>
</dbReference>
<dbReference type="InterPro" id="IPR013709">
    <property type="entry name" value="2-isopropylmalate_synth_dimer"/>
</dbReference>
<dbReference type="InterPro" id="IPR002034">
    <property type="entry name" value="AIPM/Hcit_synth_CS"/>
</dbReference>
<gene>
    <name evidence="10" type="primary">leuA</name>
    <name evidence="12" type="ORF">H9Q76_02480</name>
</gene>
<dbReference type="GO" id="GO:0009098">
    <property type="term" value="P:L-leucine biosynthetic process"/>
    <property type="evidence" value="ECO:0007669"/>
    <property type="project" value="UniProtKB-UniRule"/>
</dbReference>
<accession>A0A7G9FNQ2</accession>
<dbReference type="PANTHER" id="PTHR46911">
    <property type="match status" value="1"/>
</dbReference>
<dbReference type="Gene3D" id="3.20.20.70">
    <property type="entry name" value="Aldolase class I"/>
    <property type="match status" value="1"/>
</dbReference>
<dbReference type="EC" id="2.3.3.13" evidence="4 10"/>
<keyword evidence="6 10" id="KW-0028">Amino-acid biosynthesis</keyword>
<sequence>MKNFEHYKRGYYMPPVQSTDWVNKEYIDKAPAWCSVDLRDGNQALIIPMSLDEKLEFFKELVRVGFKEIEVGFPAASETEYKFCRTLIEENLIPDDVTIQVLTQAREHIIKKTFEAIQGAKNVVVHLYNSTSYAQRTQVFKKSKEEILKIATDGAKLLNDMADQYGVNHQFEYSPESFTGTEVDYALEVCNAVIDIWKPTPERKVIINLPATVEMSLPHVYASQIEYMSKNLHDRENVVLSLHPHNDRGCGVADAELGILAGADRIEGTLFGNGERTGNVDIITLAMNMFTHGVDPKLDLSDIPHLTETYERLTRMHVYERSPYTGQLVFAAFSGSHQDAIAKGMKYRENDPDGMWTVPYLPLNPEDVGRKYDGDVIRINSQSGKGGIGFLLEQKYGFNLPPKMREDLGYTVKGVSDHQHKELSPKEVLDIFQNEYVNREDTVKLVECHFKQIDGIQAELTILVNDEKKVYHGQGNGRLDAISNAIMKHFDIKFSLVTYEEHALQVGSDSQACAYVGLEVEGVNGIVWGAGIKSDIIDASAYALISALNRSNHMNK</sequence>
<evidence type="ECO:0000256" key="3">
    <source>
        <dbReference type="ARBA" id="ARBA00009767"/>
    </source>
</evidence>
<evidence type="ECO:0000256" key="5">
    <source>
        <dbReference type="ARBA" id="ARBA00022430"/>
    </source>
</evidence>
<dbReference type="PANTHER" id="PTHR46911:SF1">
    <property type="entry name" value="2-ISOPROPYLMALATE SYNTHASE"/>
    <property type="match status" value="1"/>
</dbReference>
<dbReference type="SUPFAM" id="SSF89000">
    <property type="entry name" value="post-HMGL domain-like"/>
    <property type="match status" value="1"/>
</dbReference>
<dbReference type="InterPro" id="IPR005668">
    <property type="entry name" value="IPM_Synthase"/>
</dbReference>
<dbReference type="EMBL" id="CP060632">
    <property type="protein sequence ID" value="QNM00184.1"/>
    <property type="molecule type" value="Genomic_DNA"/>
</dbReference>
<feature type="region of interest" description="Regulatory domain" evidence="10">
    <location>
        <begin position="439"/>
        <end position="556"/>
    </location>
</feature>
<dbReference type="Gene3D" id="3.30.160.270">
    <property type="match status" value="1"/>
</dbReference>